<proteinExistence type="predicted"/>
<evidence type="ECO:0000256" key="1">
    <source>
        <dbReference type="SAM" id="Phobius"/>
    </source>
</evidence>
<evidence type="ECO:0000313" key="2">
    <source>
        <dbReference type="EMBL" id="MDV0445574.1"/>
    </source>
</evidence>
<dbReference type="RefSeq" id="WP_318785992.1">
    <property type="nucleotide sequence ID" value="NZ_JAWDKC010000019.1"/>
</dbReference>
<dbReference type="NCBIfam" id="TIGR00304">
    <property type="entry name" value="TIGR00304 family membrane protein"/>
    <property type="match status" value="1"/>
</dbReference>
<reference evidence="2 3" key="1">
    <citation type="submission" date="2023-06" db="EMBL/GenBank/DDBJ databases">
        <title>Genome sequence of Methanimicrococcus sp. At1.</title>
        <authorList>
            <person name="Protasov E."/>
            <person name="Platt K."/>
            <person name="Poehlein A."/>
            <person name="Daniel R."/>
            <person name="Brune A."/>
        </authorList>
    </citation>
    <scope>NUCLEOTIDE SEQUENCE [LARGE SCALE GENOMIC DNA]</scope>
    <source>
        <strain evidence="2 3">At1</strain>
    </source>
</reference>
<dbReference type="Proteomes" id="UP001272052">
    <property type="component" value="Unassembled WGS sequence"/>
</dbReference>
<evidence type="ECO:0008006" key="4">
    <source>
        <dbReference type="Google" id="ProtNLM"/>
    </source>
</evidence>
<dbReference type="EMBL" id="JAWDKC010000019">
    <property type="protein sequence ID" value="MDV0445574.1"/>
    <property type="molecule type" value="Genomic_DNA"/>
</dbReference>
<name>A0ABU3VQ80_9EURY</name>
<protein>
    <recommendedName>
        <fullName evidence="4">TIGR00304 family protein</fullName>
    </recommendedName>
</protein>
<accession>A0ABU3VQ80</accession>
<evidence type="ECO:0000313" key="3">
    <source>
        <dbReference type="Proteomes" id="UP001272052"/>
    </source>
</evidence>
<keyword evidence="1" id="KW-0472">Membrane</keyword>
<dbReference type="InterPro" id="IPR002849">
    <property type="entry name" value="DUF131"/>
</dbReference>
<organism evidence="2 3">
    <name type="scientific">Methanimicrococcus hacksteinii</name>
    <dbReference type="NCBI Taxonomy" id="3028293"/>
    <lineage>
        <taxon>Archaea</taxon>
        <taxon>Methanobacteriati</taxon>
        <taxon>Methanobacteriota</taxon>
        <taxon>Stenosarchaea group</taxon>
        <taxon>Methanomicrobia</taxon>
        <taxon>Methanosarcinales</taxon>
        <taxon>Methanosarcinaceae</taxon>
        <taxon>Methanimicrococcus</taxon>
    </lineage>
</organism>
<dbReference type="Pfam" id="PF01998">
    <property type="entry name" value="DUF131"/>
    <property type="match status" value="1"/>
</dbReference>
<feature type="transmembrane region" description="Helical" evidence="1">
    <location>
        <begin position="12"/>
        <end position="34"/>
    </location>
</feature>
<keyword evidence="1" id="KW-1133">Transmembrane helix</keyword>
<keyword evidence="1" id="KW-0812">Transmembrane</keyword>
<feature type="transmembrane region" description="Helical" evidence="1">
    <location>
        <begin position="102"/>
        <end position="121"/>
    </location>
</feature>
<keyword evidence="3" id="KW-1185">Reference proteome</keyword>
<gene>
    <name evidence="2" type="ORF">MmiAt1_11590</name>
</gene>
<sequence>MADINVYFFWPGLIYSIIISIVLSILLTIGLNFWAKNRKHNPESDFQFYDSEPNRFEKESENGADNFGGEPRSKTGGMILIGPIPIVFGDGGFRFDKSIFKYALTFFLIVLILWFIMSRIVRL</sequence>
<comment type="caution">
    <text evidence="2">The sequence shown here is derived from an EMBL/GenBank/DDBJ whole genome shotgun (WGS) entry which is preliminary data.</text>
</comment>